<dbReference type="Proteomes" id="UP000265703">
    <property type="component" value="Unassembled WGS sequence"/>
</dbReference>
<keyword evidence="2" id="KW-1185">Reference proteome</keyword>
<dbReference type="OrthoDB" id="2313461at2759"/>
<evidence type="ECO:0000313" key="1">
    <source>
        <dbReference type="EMBL" id="RIA95631.1"/>
    </source>
</evidence>
<protein>
    <submittedName>
        <fullName evidence="1">Uncharacterized protein</fullName>
    </submittedName>
</protein>
<name>A0A397TKU3_9GLOM</name>
<proteinExistence type="predicted"/>
<dbReference type="EMBL" id="QKYT01000058">
    <property type="protein sequence ID" value="RIA95631.1"/>
    <property type="molecule type" value="Genomic_DNA"/>
</dbReference>
<sequence>MDHLQNNLGDNVHSYNNEFSMMNDNDNNNYQQFISDDISNNNVTISPDHTYQFNNVSNESDVISPDNNYQQYDALSNISFNDSSNEHVNIFPDHYHQQYNDPNNISLNNSQQFMSNYYSNENVNVCPDHYQYNDISFNNSQQYVSNGTPNDSVTDQQCNDVIPPYNYQQFMHVDQNPPQLPSINITINPSQVSEIFRSGFKIVFMPITNSD</sequence>
<comment type="caution">
    <text evidence="1">The sequence shown here is derived from an EMBL/GenBank/DDBJ whole genome shotgun (WGS) entry which is preliminary data.</text>
</comment>
<accession>A0A397TKU3</accession>
<evidence type="ECO:0000313" key="2">
    <source>
        <dbReference type="Proteomes" id="UP000265703"/>
    </source>
</evidence>
<dbReference type="AlphaFoldDB" id="A0A397TKU3"/>
<reference evidence="1 2" key="1">
    <citation type="submission" date="2018-06" db="EMBL/GenBank/DDBJ databases">
        <title>Comparative genomics reveals the genomic features of Rhizophagus irregularis, R. cerebriforme, R. diaphanum and Gigaspora rosea, and their symbiotic lifestyle signature.</title>
        <authorList>
            <person name="Morin E."/>
            <person name="San Clemente H."/>
            <person name="Chen E.C.H."/>
            <person name="De La Providencia I."/>
            <person name="Hainaut M."/>
            <person name="Kuo A."/>
            <person name="Kohler A."/>
            <person name="Murat C."/>
            <person name="Tang N."/>
            <person name="Roy S."/>
            <person name="Loubradou J."/>
            <person name="Henrissat B."/>
            <person name="Grigoriev I.V."/>
            <person name="Corradi N."/>
            <person name="Roux C."/>
            <person name="Martin F.M."/>
        </authorList>
    </citation>
    <scope>NUCLEOTIDE SEQUENCE [LARGE SCALE GENOMIC DNA]</scope>
    <source>
        <strain evidence="1 2">DAOM 227022</strain>
    </source>
</reference>
<feature type="non-terminal residue" evidence="1">
    <location>
        <position position="211"/>
    </location>
</feature>
<gene>
    <name evidence="1" type="ORF">C1645_757118</name>
</gene>
<organism evidence="1 2">
    <name type="scientific">Glomus cerebriforme</name>
    <dbReference type="NCBI Taxonomy" id="658196"/>
    <lineage>
        <taxon>Eukaryota</taxon>
        <taxon>Fungi</taxon>
        <taxon>Fungi incertae sedis</taxon>
        <taxon>Mucoromycota</taxon>
        <taxon>Glomeromycotina</taxon>
        <taxon>Glomeromycetes</taxon>
        <taxon>Glomerales</taxon>
        <taxon>Glomeraceae</taxon>
        <taxon>Glomus</taxon>
    </lineage>
</organism>